<evidence type="ECO:0000313" key="3">
    <source>
        <dbReference type="Proteomes" id="UP001304895"/>
    </source>
</evidence>
<dbReference type="EMBL" id="MU853413">
    <property type="protein sequence ID" value="KAK4133288.1"/>
    <property type="molecule type" value="Genomic_DNA"/>
</dbReference>
<evidence type="ECO:0000259" key="1">
    <source>
        <dbReference type="Pfam" id="PF00505"/>
    </source>
</evidence>
<dbReference type="AlphaFoldDB" id="A0AAN6UI64"/>
<reference evidence="2" key="1">
    <citation type="journal article" date="2023" name="Mol. Phylogenet. Evol.">
        <title>Genome-scale phylogeny and comparative genomics of the fungal order Sordariales.</title>
        <authorList>
            <person name="Hensen N."/>
            <person name="Bonometti L."/>
            <person name="Westerberg I."/>
            <person name="Brannstrom I.O."/>
            <person name="Guillou S."/>
            <person name="Cros-Aarteil S."/>
            <person name="Calhoun S."/>
            <person name="Haridas S."/>
            <person name="Kuo A."/>
            <person name="Mondo S."/>
            <person name="Pangilinan J."/>
            <person name="Riley R."/>
            <person name="LaButti K."/>
            <person name="Andreopoulos B."/>
            <person name="Lipzen A."/>
            <person name="Chen C."/>
            <person name="Yan M."/>
            <person name="Daum C."/>
            <person name="Ng V."/>
            <person name="Clum A."/>
            <person name="Steindorff A."/>
            <person name="Ohm R.A."/>
            <person name="Martin F."/>
            <person name="Silar P."/>
            <person name="Natvig D.O."/>
            <person name="Lalanne C."/>
            <person name="Gautier V."/>
            <person name="Ament-Velasquez S.L."/>
            <person name="Kruys A."/>
            <person name="Hutchinson M.I."/>
            <person name="Powell A.J."/>
            <person name="Barry K."/>
            <person name="Miller A.N."/>
            <person name="Grigoriev I.V."/>
            <person name="Debuchy R."/>
            <person name="Gladieux P."/>
            <person name="Hiltunen Thoren M."/>
            <person name="Johannesson H."/>
        </authorList>
    </citation>
    <scope>NUCLEOTIDE SEQUENCE</scope>
    <source>
        <strain evidence="2">CBS 123565</strain>
    </source>
</reference>
<feature type="domain" description="HMG box" evidence="1">
    <location>
        <begin position="1"/>
        <end position="71"/>
    </location>
</feature>
<gene>
    <name evidence="2" type="ORF">BT67DRAFT_337059</name>
</gene>
<dbReference type="SUPFAM" id="SSF47095">
    <property type="entry name" value="HMG-box"/>
    <property type="match status" value="1"/>
</dbReference>
<dbReference type="InterPro" id="IPR036910">
    <property type="entry name" value="HMG_box_dom_sf"/>
</dbReference>
<feature type="non-terminal residue" evidence="2">
    <location>
        <position position="76"/>
    </location>
</feature>
<sequence length="76" mass="9013">IPRPLNRFMLYRKCHRALAAEFCKTILVGQQGVSIVCGVSWRLEPEEVRDKFRDWHAVETENHRKAFPRYKFAPGR</sequence>
<evidence type="ECO:0000313" key="2">
    <source>
        <dbReference type="EMBL" id="KAK4133288.1"/>
    </source>
</evidence>
<dbReference type="InterPro" id="IPR009071">
    <property type="entry name" value="HMG_box_dom"/>
</dbReference>
<organism evidence="2 3">
    <name type="scientific">Trichocladium antarcticum</name>
    <dbReference type="NCBI Taxonomy" id="1450529"/>
    <lineage>
        <taxon>Eukaryota</taxon>
        <taxon>Fungi</taxon>
        <taxon>Dikarya</taxon>
        <taxon>Ascomycota</taxon>
        <taxon>Pezizomycotina</taxon>
        <taxon>Sordariomycetes</taxon>
        <taxon>Sordariomycetidae</taxon>
        <taxon>Sordariales</taxon>
        <taxon>Chaetomiaceae</taxon>
        <taxon>Trichocladium</taxon>
    </lineage>
</organism>
<reference evidence="2" key="2">
    <citation type="submission" date="2023-05" db="EMBL/GenBank/DDBJ databases">
        <authorList>
            <consortium name="Lawrence Berkeley National Laboratory"/>
            <person name="Steindorff A."/>
            <person name="Hensen N."/>
            <person name="Bonometti L."/>
            <person name="Westerberg I."/>
            <person name="Brannstrom I.O."/>
            <person name="Guillou S."/>
            <person name="Cros-Aarteil S."/>
            <person name="Calhoun S."/>
            <person name="Haridas S."/>
            <person name="Kuo A."/>
            <person name="Mondo S."/>
            <person name="Pangilinan J."/>
            <person name="Riley R."/>
            <person name="Labutti K."/>
            <person name="Andreopoulos B."/>
            <person name="Lipzen A."/>
            <person name="Chen C."/>
            <person name="Yanf M."/>
            <person name="Daum C."/>
            <person name="Ng V."/>
            <person name="Clum A."/>
            <person name="Ohm R."/>
            <person name="Martin F."/>
            <person name="Silar P."/>
            <person name="Natvig D."/>
            <person name="Lalanne C."/>
            <person name="Gautier V."/>
            <person name="Ament-Velasquez S.L."/>
            <person name="Kruys A."/>
            <person name="Hutchinson M.I."/>
            <person name="Powell A.J."/>
            <person name="Barry K."/>
            <person name="Miller A.N."/>
            <person name="Grigoriev I.V."/>
            <person name="Debuchy R."/>
            <person name="Gladieux P."/>
            <person name="Thoren M.H."/>
            <person name="Johannesson H."/>
        </authorList>
    </citation>
    <scope>NUCLEOTIDE SEQUENCE</scope>
    <source>
        <strain evidence="2">CBS 123565</strain>
    </source>
</reference>
<comment type="caution">
    <text evidence="2">The sequence shown here is derived from an EMBL/GenBank/DDBJ whole genome shotgun (WGS) entry which is preliminary data.</text>
</comment>
<dbReference type="Proteomes" id="UP001304895">
    <property type="component" value="Unassembled WGS sequence"/>
</dbReference>
<keyword evidence="3" id="KW-1185">Reference proteome</keyword>
<accession>A0AAN6UI64</accession>
<dbReference type="Pfam" id="PF00505">
    <property type="entry name" value="HMG_box"/>
    <property type="match status" value="1"/>
</dbReference>
<protein>
    <recommendedName>
        <fullName evidence="1">HMG box domain-containing protein</fullName>
    </recommendedName>
</protein>
<feature type="non-terminal residue" evidence="2">
    <location>
        <position position="1"/>
    </location>
</feature>
<dbReference type="Gene3D" id="1.10.30.10">
    <property type="entry name" value="High mobility group box domain"/>
    <property type="match status" value="1"/>
</dbReference>
<name>A0AAN6UI64_9PEZI</name>
<proteinExistence type="predicted"/>